<reference evidence="2" key="1">
    <citation type="journal article" date="2011" name="Nat. Biotechnol.">
        <title>The genomic sequence of the Chinese hamster ovary (CHO)-K1 cell line.</title>
        <authorList>
            <person name="Xu X."/>
            <person name="Nagarajan H."/>
            <person name="Lewis N.E."/>
            <person name="Pan S."/>
            <person name="Cai Z."/>
            <person name="Liu X."/>
            <person name="Chen W."/>
            <person name="Xie M."/>
            <person name="Wang W."/>
            <person name="Hammond S."/>
            <person name="Andersen M.R."/>
            <person name="Neff N."/>
            <person name="Passarelli B."/>
            <person name="Koh W."/>
            <person name="Fan H.C."/>
            <person name="Wang J."/>
            <person name="Gui Y."/>
            <person name="Lee K.H."/>
            <person name="Betenbaugh M.J."/>
            <person name="Quake S.R."/>
            <person name="Famili I."/>
            <person name="Palsson B.O."/>
            <person name="Wang J."/>
        </authorList>
    </citation>
    <scope>NUCLEOTIDE SEQUENCE [LARGE SCALE GENOMIC DNA]</scope>
    <source>
        <strain evidence="2">CHO K1 cell line</strain>
    </source>
</reference>
<proteinExistence type="predicted"/>
<accession>G3GZV0</accession>
<gene>
    <name evidence="1" type="ORF">I79_003396</name>
</gene>
<dbReference type="InParanoid" id="G3GZV0"/>
<protein>
    <submittedName>
        <fullName evidence="1">Uncharacterized protein</fullName>
    </submittedName>
</protein>
<name>G3GZV0_CRIGR</name>
<evidence type="ECO:0000313" key="2">
    <source>
        <dbReference type="Proteomes" id="UP000001075"/>
    </source>
</evidence>
<evidence type="ECO:0000313" key="1">
    <source>
        <dbReference type="EMBL" id="EGV99264.1"/>
    </source>
</evidence>
<organism evidence="1 2">
    <name type="scientific">Cricetulus griseus</name>
    <name type="common">Chinese hamster</name>
    <name type="synonym">Cricetulus barabensis griseus</name>
    <dbReference type="NCBI Taxonomy" id="10029"/>
    <lineage>
        <taxon>Eukaryota</taxon>
        <taxon>Metazoa</taxon>
        <taxon>Chordata</taxon>
        <taxon>Craniata</taxon>
        <taxon>Vertebrata</taxon>
        <taxon>Euteleostomi</taxon>
        <taxon>Mammalia</taxon>
        <taxon>Eutheria</taxon>
        <taxon>Euarchontoglires</taxon>
        <taxon>Glires</taxon>
        <taxon>Rodentia</taxon>
        <taxon>Myomorpha</taxon>
        <taxon>Muroidea</taxon>
        <taxon>Cricetidae</taxon>
        <taxon>Cricetinae</taxon>
        <taxon>Cricetulus</taxon>
    </lineage>
</organism>
<dbReference type="EMBL" id="JH000085">
    <property type="protein sequence ID" value="EGV99264.1"/>
    <property type="molecule type" value="Genomic_DNA"/>
</dbReference>
<sequence>MAPVGTLNQDTFRHAHSEGLVLPLIWTVTHTECLQVCATLLFYPFCKTRLVLNTLADNPPFPLLWPL</sequence>
<dbReference type="AlphaFoldDB" id="G3GZV0"/>
<dbReference type="Proteomes" id="UP000001075">
    <property type="component" value="Unassembled WGS sequence"/>
</dbReference>